<dbReference type="InterPro" id="IPR005532">
    <property type="entry name" value="SUMF_dom"/>
</dbReference>
<dbReference type="Pfam" id="PF03781">
    <property type="entry name" value="FGE-sulfatase"/>
    <property type="match status" value="1"/>
</dbReference>
<accession>A0ABN3E9F3</accession>
<dbReference type="PANTHER" id="PTHR23150">
    <property type="entry name" value="SULFATASE MODIFYING FACTOR 1, 2"/>
    <property type="match status" value="1"/>
</dbReference>
<dbReference type="PANTHER" id="PTHR23150:SF19">
    <property type="entry name" value="FORMYLGLYCINE-GENERATING ENZYME"/>
    <property type="match status" value="1"/>
</dbReference>
<evidence type="ECO:0000259" key="1">
    <source>
        <dbReference type="Pfam" id="PF03781"/>
    </source>
</evidence>
<dbReference type="InterPro" id="IPR042095">
    <property type="entry name" value="SUMF_sf"/>
</dbReference>
<dbReference type="EMBL" id="BAAAQY010000023">
    <property type="protein sequence ID" value="GAA2250837.1"/>
    <property type="molecule type" value="Genomic_DNA"/>
</dbReference>
<gene>
    <name evidence="2" type="ORF">GCM10009851_40420</name>
</gene>
<reference evidence="2 3" key="1">
    <citation type="journal article" date="2019" name="Int. J. Syst. Evol. Microbiol.">
        <title>The Global Catalogue of Microorganisms (GCM) 10K type strain sequencing project: providing services to taxonomists for standard genome sequencing and annotation.</title>
        <authorList>
            <consortium name="The Broad Institute Genomics Platform"/>
            <consortium name="The Broad Institute Genome Sequencing Center for Infectious Disease"/>
            <person name="Wu L."/>
            <person name="Ma J."/>
        </authorList>
    </citation>
    <scope>NUCLEOTIDE SEQUENCE [LARGE SCALE GENOMIC DNA]</scope>
    <source>
        <strain evidence="2 3">JCM 16117</strain>
    </source>
</reference>
<feature type="domain" description="Sulfatase-modifying factor enzyme-like" evidence="1">
    <location>
        <begin position="33"/>
        <end position="196"/>
    </location>
</feature>
<dbReference type="Proteomes" id="UP001500929">
    <property type="component" value="Unassembled WGS sequence"/>
</dbReference>
<proteinExistence type="predicted"/>
<evidence type="ECO:0000313" key="3">
    <source>
        <dbReference type="Proteomes" id="UP001500929"/>
    </source>
</evidence>
<evidence type="ECO:0000313" key="2">
    <source>
        <dbReference type="EMBL" id="GAA2250837.1"/>
    </source>
</evidence>
<dbReference type="SUPFAM" id="SSF56436">
    <property type="entry name" value="C-type lectin-like"/>
    <property type="match status" value="1"/>
</dbReference>
<protein>
    <submittedName>
        <fullName evidence="2">SUMF1/EgtB/PvdO family nonheme iron enzyme</fullName>
    </submittedName>
</protein>
<dbReference type="Gene3D" id="3.90.1580.10">
    <property type="entry name" value="paralog of FGE (formylglycine-generating enzyme)"/>
    <property type="match status" value="1"/>
</dbReference>
<name>A0ABN3E9F3_9MICO</name>
<organism evidence="2 3">
    <name type="scientific">Herbiconiux moechotypicola</name>
    <dbReference type="NCBI Taxonomy" id="637393"/>
    <lineage>
        <taxon>Bacteria</taxon>
        <taxon>Bacillati</taxon>
        <taxon>Actinomycetota</taxon>
        <taxon>Actinomycetes</taxon>
        <taxon>Micrococcales</taxon>
        <taxon>Microbacteriaceae</taxon>
        <taxon>Herbiconiux</taxon>
    </lineage>
</organism>
<dbReference type="InterPro" id="IPR016187">
    <property type="entry name" value="CTDL_fold"/>
</dbReference>
<keyword evidence="3" id="KW-1185">Reference proteome</keyword>
<sequence length="258" mass="28390">MVVIPAGRVQLRDARRNEVRQADLQSFELSQSVALPAGAHAPATHVTWFDAIRLCNALSDAHGFERAYVISGRRVEWDVSSNGFRLPTEAEWEHACRAGTTSARYGDLQDIAWSALDHVDGPQPPRLKAPNAFGMYDMLGNVWEWCWDYVDPARYGDYRVLRGGSWSDQPWSIRASVRRGSAPDAVLEGTGLRIARGTAGAQGSRTGQGWSAEADRDRADVKGPLPLGWTPNRDLIDDGIYGIESRRAQTLDPIGSST</sequence>
<comment type="caution">
    <text evidence="2">The sequence shown here is derived from an EMBL/GenBank/DDBJ whole genome shotgun (WGS) entry which is preliminary data.</text>
</comment>
<dbReference type="InterPro" id="IPR051043">
    <property type="entry name" value="Sulfatase_Mod_Factor_Kinase"/>
</dbReference>